<feature type="compositionally biased region" description="Polar residues" evidence="1">
    <location>
        <begin position="18"/>
        <end position="32"/>
    </location>
</feature>
<sequence>MEDGSFNDSPPVHRDRQNQSTAGLAVVSTSDPVGSGVVRCRSDRRSPPLPAVERARVAQSTAAEPGGHQGPGGRLRLTSAAEGRDSCLVWRGAAGKRGLTASLSSRSSASLEPTIRRGLVPELRSGDWASCGRGGTAEERPPLLSDPPSVLRTPHHRQRLRIRLELRRLSPVCIFKLVSTPRESGRLGGEAGAEPPADEFIKCHYVKTNKPYHAKTSWIKLQCVSILSRNIPKTNLVCIQERDRCGVQLMLPATVNLLLNLRVPVPWENEERRRRAQEKSPDLVPCLSFTKLWRANSSELQSLGGARREDGLSSPRLFSSERDDKGEGDGKPSPVLCGKIHLLYAFAVILCRALQINQECAVAGAIVIQRCGCGFHSVSGHETSCDLQVGAGSRTMDGGGRNPWMELSSVGYPIKVPRAPFGGQGDSPSLTAVLAGGTGTPSPNRHNRGASLRKAGLPGKASAAGAWGPPVAAPLAAVASRPRPYGILWVPPLAHGGTRSNGLKQMA</sequence>
<feature type="region of interest" description="Disordered" evidence="1">
    <location>
        <begin position="436"/>
        <end position="456"/>
    </location>
</feature>
<evidence type="ECO:0000313" key="3">
    <source>
        <dbReference type="Proteomes" id="UP000551758"/>
    </source>
</evidence>
<dbReference type="EMBL" id="JACDTQ010002466">
    <property type="protein sequence ID" value="KAF5918280.1"/>
    <property type="molecule type" value="Genomic_DNA"/>
</dbReference>
<feature type="region of interest" description="Disordered" evidence="1">
    <location>
        <begin position="1"/>
        <end position="75"/>
    </location>
</feature>
<evidence type="ECO:0000256" key="1">
    <source>
        <dbReference type="SAM" id="MobiDB-lite"/>
    </source>
</evidence>
<organism evidence="2 3">
    <name type="scientific">Diceros bicornis minor</name>
    <name type="common">South-central black rhinoceros</name>
    <dbReference type="NCBI Taxonomy" id="77932"/>
    <lineage>
        <taxon>Eukaryota</taxon>
        <taxon>Metazoa</taxon>
        <taxon>Chordata</taxon>
        <taxon>Craniata</taxon>
        <taxon>Vertebrata</taxon>
        <taxon>Euteleostomi</taxon>
        <taxon>Mammalia</taxon>
        <taxon>Eutheria</taxon>
        <taxon>Laurasiatheria</taxon>
        <taxon>Perissodactyla</taxon>
        <taxon>Rhinocerotidae</taxon>
        <taxon>Diceros</taxon>
    </lineage>
</organism>
<dbReference type="Proteomes" id="UP000551758">
    <property type="component" value="Unassembled WGS sequence"/>
</dbReference>
<feature type="region of interest" description="Disordered" evidence="1">
    <location>
        <begin position="304"/>
        <end position="331"/>
    </location>
</feature>
<evidence type="ECO:0000313" key="2">
    <source>
        <dbReference type="EMBL" id="KAF5918280.1"/>
    </source>
</evidence>
<keyword evidence="3" id="KW-1185">Reference proteome</keyword>
<accession>A0A7J7ER57</accession>
<name>A0A7J7ER57_DICBM</name>
<feature type="compositionally biased region" description="Basic and acidic residues" evidence="1">
    <location>
        <begin position="319"/>
        <end position="330"/>
    </location>
</feature>
<proteinExistence type="predicted"/>
<gene>
    <name evidence="2" type="ORF">HPG69_002922</name>
</gene>
<reference evidence="2 3" key="1">
    <citation type="journal article" date="2020" name="Mol. Biol. Evol.">
        <title>Interspecific Gene Flow and the Evolution of Specialization in Black and White Rhinoceros.</title>
        <authorList>
            <person name="Moodley Y."/>
            <person name="Westbury M.V."/>
            <person name="Russo I.M."/>
            <person name="Gopalakrishnan S."/>
            <person name="Rakotoarivelo A."/>
            <person name="Olsen R.A."/>
            <person name="Prost S."/>
            <person name="Tunstall T."/>
            <person name="Ryder O.A."/>
            <person name="Dalen L."/>
            <person name="Bruford M.W."/>
        </authorList>
    </citation>
    <scope>NUCLEOTIDE SEQUENCE [LARGE SCALE GENOMIC DNA]</scope>
    <source>
        <strain evidence="2">SBR-YM</strain>
        <tissue evidence="2">Skin</tissue>
    </source>
</reference>
<protein>
    <submittedName>
        <fullName evidence="2">Uncharacterized protein</fullName>
    </submittedName>
</protein>
<dbReference type="AlphaFoldDB" id="A0A7J7ER57"/>
<feature type="region of interest" description="Disordered" evidence="1">
    <location>
        <begin position="130"/>
        <end position="151"/>
    </location>
</feature>
<comment type="caution">
    <text evidence="2">The sequence shown here is derived from an EMBL/GenBank/DDBJ whole genome shotgun (WGS) entry which is preliminary data.</text>
</comment>